<reference evidence="1" key="2">
    <citation type="journal article" date="2015" name="Fish Shellfish Immunol.">
        <title>Early steps in the European eel (Anguilla anguilla)-Vibrio vulnificus interaction in the gills: Role of the RtxA13 toxin.</title>
        <authorList>
            <person name="Callol A."/>
            <person name="Pajuelo D."/>
            <person name="Ebbesson L."/>
            <person name="Teles M."/>
            <person name="MacKenzie S."/>
            <person name="Amaro C."/>
        </authorList>
    </citation>
    <scope>NUCLEOTIDE SEQUENCE</scope>
</reference>
<dbReference type="EMBL" id="GBXM01024356">
    <property type="protein sequence ID" value="JAH84221.1"/>
    <property type="molecule type" value="Transcribed_RNA"/>
</dbReference>
<organism evidence="1">
    <name type="scientific">Anguilla anguilla</name>
    <name type="common">European freshwater eel</name>
    <name type="synonym">Muraena anguilla</name>
    <dbReference type="NCBI Taxonomy" id="7936"/>
    <lineage>
        <taxon>Eukaryota</taxon>
        <taxon>Metazoa</taxon>
        <taxon>Chordata</taxon>
        <taxon>Craniata</taxon>
        <taxon>Vertebrata</taxon>
        <taxon>Euteleostomi</taxon>
        <taxon>Actinopterygii</taxon>
        <taxon>Neopterygii</taxon>
        <taxon>Teleostei</taxon>
        <taxon>Anguilliformes</taxon>
        <taxon>Anguillidae</taxon>
        <taxon>Anguilla</taxon>
    </lineage>
</organism>
<proteinExistence type="predicted"/>
<evidence type="ECO:0000313" key="1">
    <source>
        <dbReference type="EMBL" id="JAH84221.1"/>
    </source>
</evidence>
<reference evidence="1" key="1">
    <citation type="submission" date="2014-11" db="EMBL/GenBank/DDBJ databases">
        <authorList>
            <person name="Amaro Gonzalez C."/>
        </authorList>
    </citation>
    <scope>NUCLEOTIDE SEQUENCE</scope>
</reference>
<dbReference type="AlphaFoldDB" id="A0A0E9W1J9"/>
<accession>A0A0E9W1J9</accession>
<protein>
    <submittedName>
        <fullName evidence="1">Uncharacterized protein</fullName>
    </submittedName>
</protein>
<sequence>MCRKMYQLQISAALCIITYIQHTNWRLRCTWFRLLFHMFFTLGNHCQSSLKQKSGVSSRISLRHFYIIVAYLQWKTK</sequence>
<name>A0A0E9W1J9_ANGAN</name>